<protein>
    <recommendedName>
        <fullName evidence="9">Ankyrin repeat protein</fullName>
    </recommendedName>
</protein>
<name>A0A8E2DXM2_9PEZI</name>
<dbReference type="AlphaFoldDB" id="A0A8E2DXM2"/>
<sequence length="1021" mass="116377">MKRIPILSNEEKSPPIHIAAHGTGGLVVKRALVRAYLHTELPTHRVSMCCYSVAFFGVPHQGSETLCDDGYYEKGSRRAQLGPKMKFIREGRDSKPLRDLNCDFVSYSNQLCKVWSFAEELSAGTPDEVVPSKSAMISCTDRDWLFHCHAESFVQVRSNHDQLCCFGEDEKSSAFVDYINGLHILIMEQVFRIEITNIENRTIHGIPAGMRTCSVPLQIFLRTGLPRYRDNTSLPTAPSQISPNLKPEKNVQAAGKQNDSEHYLRNGQDATSHNYNEQDEHTSEPSEFQLDPPSLLPANIMSEFSRRTNPSHGFPIGALRSPGTRNDPSSMRRTASSNLPNEECNSLPVPLSRASFTKPFEGLHLRTSGMKRLTKRGTQMFKQALSRTINQNMSGSAQDILEPQDGISVPPSPAFKPILDNTSALSDRRSIPFTPFVWIHVPCNNMTWVKEVFQALKGRFDAQMADKLSCGLLHNEIWLSKQHKPSHGRHHGRFMKPTCQFYMPNAEVEDQFNPGVAHLPDLTGPQLAVYLPYLHWDFAKSLKIRNALIEAKSAERVVTPPGYVLKDMSQRQRLLWHCLDSGDLSLHPRRSLDQYGYPALKDTSRRDQDQILNKMTDVDLLIDVLRKIAPPEEQDKQPQKAQSMVATLQAPESTSRRILKKQEVNKCVLMVDQLWCWVVSEDTIVTFFSNRDNSIDQDVEAADLEAEIRSTLNIPVYRHRCRNSFDFAALVVYKSVTVLLDCLDVFRVFEDWISELNNKTIESFEAFSKECAAHRNSISPSQHQDSSIEFNRYIELLDVADELSMLERLLLDQNHVVTNMKAEFQRTECPVSSHAIETLEETLRKIEEYYHQINHMQEACNKMQIDYNALHDMKQKQANLEEAIAARCSQEEAEKQSRTLMVFTVVTVLFSPLTFFTGLFSMNLREWDNNHPTTKVVAIYTSTLSFAVIAIALIFIVRRVRGFIRNIPRHFAAVFGLPGANKEKMEKLRNLSPSQSKNQVAPWWNLNRRYGNRQSSYNDEV</sequence>
<accession>A0A8E2DXM2</accession>
<dbReference type="SUPFAM" id="SSF144083">
    <property type="entry name" value="Magnesium transport protein CorA, transmembrane region"/>
    <property type="match status" value="1"/>
</dbReference>
<feature type="transmembrane region" description="Helical" evidence="6">
    <location>
        <begin position="936"/>
        <end position="957"/>
    </location>
</feature>
<comment type="subcellular location">
    <subcellularLocation>
        <location evidence="1">Membrane</location>
        <topology evidence="1">Multi-pass membrane protein</topology>
    </subcellularLocation>
</comment>
<reference evidence="7 8" key="1">
    <citation type="journal article" date="2016" name="Nat. Commun.">
        <title>Ectomycorrhizal ecology is imprinted in the genome of the dominant symbiotic fungus Cenococcum geophilum.</title>
        <authorList>
            <consortium name="DOE Joint Genome Institute"/>
            <person name="Peter M."/>
            <person name="Kohler A."/>
            <person name="Ohm R.A."/>
            <person name="Kuo A."/>
            <person name="Krutzmann J."/>
            <person name="Morin E."/>
            <person name="Arend M."/>
            <person name="Barry K.W."/>
            <person name="Binder M."/>
            <person name="Choi C."/>
            <person name="Clum A."/>
            <person name="Copeland A."/>
            <person name="Grisel N."/>
            <person name="Haridas S."/>
            <person name="Kipfer T."/>
            <person name="LaButti K."/>
            <person name="Lindquist E."/>
            <person name="Lipzen A."/>
            <person name="Maire R."/>
            <person name="Meier B."/>
            <person name="Mihaltcheva S."/>
            <person name="Molinier V."/>
            <person name="Murat C."/>
            <person name="Poggeler S."/>
            <person name="Quandt C.A."/>
            <person name="Sperisen C."/>
            <person name="Tritt A."/>
            <person name="Tisserant E."/>
            <person name="Crous P.W."/>
            <person name="Henrissat B."/>
            <person name="Nehls U."/>
            <person name="Egli S."/>
            <person name="Spatafora J.W."/>
            <person name="Grigoriev I.V."/>
            <person name="Martin F.M."/>
        </authorList>
    </citation>
    <scope>NUCLEOTIDE SEQUENCE [LARGE SCALE GENOMIC DNA]</scope>
    <source>
        <strain evidence="7 8">CBS 459.81</strain>
    </source>
</reference>
<evidence type="ECO:0000256" key="3">
    <source>
        <dbReference type="ARBA" id="ARBA00022989"/>
    </source>
</evidence>
<feature type="compositionally biased region" description="Polar residues" evidence="5">
    <location>
        <begin position="323"/>
        <end position="344"/>
    </location>
</feature>
<evidence type="ECO:0000256" key="2">
    <source>
        <dbReference type="ARBA" id="ARBA00022692"/>
    </source>
</evidence>
<dbReference type="InterPro" id="IPR050829">
    <property type="entry name" value="CorA_MIT"/>
</dbReference>
<dbReference type="InterPro" id="IPR045863">
    <property type="entry name" value="CorA_TM1_TM2"/>
</dbReference>
<keyword evidence="8" id="KW-1185">Reference proteome</keyword>
<gene>
    <name evidence="7" type="ORF">K432DRAFT_233310</name>
</gene>
<dbReference type="GO" id="GO:0046873">
    <property type="term" value="F:metal ion transmembrane transporter activity"/>
    <property type="evidence" value="ECO:0007669"/>
    <property type="project" value="InterPro"/>
</dbReference>
<proteinExistence type="predicted"/>
<dbReference type="Pfam" id="PF01544">
    <property type="entry name" value="CorA"/>
    <property type="match status" value="1"/>
</dbReference>
<keyword evidence="3 6" id="KW-1133">Transmembrane helix</keyword>
<dbReference type="Gene3D" id="1.20.58.340">
    <property type="entry name" value="Magnesium transport protein CorA, transmembrane region"/>
    <property type="match status" value="1"/>
</dbReference>
<dbReference type="EMBL" id="KV745752">
    <property type="protein sequence ID" value="OCK73500.1"/>
    <property type="molecule type" value="Genomic_DNA"/>
</dbReference>
<feature type="transmembrane region" description="Helical" evidence="6">
    <location>
        <begin position="900"/>
        <end position="924"/>
    </location>
</feature>
<evidence type="ECO:0000313" key="8">
    <source>
        <dbReference type="Proteomes" id="UP000250266"/>
    </source>
</evidence>
<dbReference type="PANTHER" id="PTHR47685">
    <property type="entry name" value="MAGNESIUM TRANSPORT PROTEIN CORA"/>
    <property type="match status" value="1"/>
</dbReference>
<dbReference type="InterPro" id="IPR002523">
    <property type="entry name" value="MgTranspt_CorA/ZnTranspt_ZntB"/>
</dbReference>
<keyword evidence="2 6" id="KW-0812">Transmembrane</keyword>
<evidence type="ECO:0000256" key="1">
    <source>
        <dbReference type="ARBA" id="ARBA00004141"/>
    </source>
</evidence>
<evidence type="ECO:0000313" key="7">
    <source>
        <dbReference type="EMBL" id="OCK73500.1"/>
    </source>
</evidence>
<evidence type="ECO:0008006" key="9">
    <source>
        <dbReference type="Google" id="ProtNLM"/>
    </source>
</evidence>
<dbReference type="Proteomes" id="UP000250266">
    <property type="component" value="Unassembled WGS sequence"/>
</dbReference>
<dbReference type="GO" id="GO:0016020">
    <property type="term" value="C:membrane"/>
    <property type="evidence" value="ECO:0007669"/>
    <property type="project" value="UniProtKB-SubCell"/>
</dbReference>
<dbReference type="OrthoDB" id="341259at2759"/>
<evidence type="ECO:0000256" key="4">
    <source>
        <dbReference type="ARBA" id="ARBA00023136"/>
    </source>
</evidence>
<evidence type="ECO:0000256" key="6">
    <source>
        <dbReference type="SAM" id="Phobius"/>
    </source>
</evidence>
<keyword evidence="4 6" id="KW-0472">Membrane</keyword>
<organism evidence="7 8">
    <name type="scientific">Lepidopterella palustris CBS 459.81</name>
    <dbReference type="NCBI Taxonomy" id="1314670"/>
    <lineage>
        <taxon>Eukaryota</taxon>
        <taxon>Fungi</taxon>
        <taxon>Dikarya</taxon>
        <taxon>Ascomycota</taxon>
        <taxon>Pezizomycotina</taxon>
        <taxon>Dothideomycetes</taxon>
        <taxon>Pleosporomycetidae</taxon>
        <taxon>Mytilinidiales</taxon>
        <taxon>Argynnaceae</taxon>
        <taxon>Lepidopterella</taxon>
    </lineage>
</organism>
<evidence type="ECO:0000256" key="5">
    <source>
        <dbReference type="SAM" id="MobiDB-lite"/>
    </source>
</evidence>
<feature type="region of interest" description="Disordered" evidence="5">
    <location>
        <begin position="231"/>
        <end position="346"/>
    </location>
</feature>
<feature type="compositionally biased region" description="Polar residues" evidence="5">
    <location>
        <begin position="231"/>
        <end position="243"/>
    </location>
</feature>
<dbReference type="PANTHER" id="PTHR47685:SF1">
    <property type="entry name" value="MAGNESIUM TRANSPORT PROTEIN CORA"/>
    <property type="match status" value="1"/>
</dbReference>